<accession>A0A9P7VXD2</accession>
<evidence type="ECO:0000313" key="2">
    <source>
        <dbReference type="EMBL" id="KAG7448978.1"/>
    </source>
</evidence>
<dbReference type="EMBL" id="MU250528">
    <property type="protein sequence ID" value="KAG7448978.1"/>
    <property type="molecule type" value="Genomic_DNA"/>
</dbReference>
<feature type="transmembrane region" description="Helical" evidence="1">
    <location>
        <begin position="32"/>
        <end position="53"/>
    </location>
</feature>
<reference evidence="2" key="1">
    <citation type="submission" date="2020-11" db="EMBL/GenBank/DDBJ databases">
        <title>Adaptations for nitrogen fixation in a non-lichenized fungal sporocarp promotes dispersal by wood-feeding termites.</title>
        <authorList>
            <consortium name="DOE Joint Genome Institute"/>
            <person name="Koch R.A."/>
            <person name="Yoon G."/>
            <person name="Arayal U."/>
            <person name="Lail K."/>
            <person name="Amirebrahimi M."/>
            <person name="Labutti K."/>
            <person name="Lipzen A."/>
            <person name="Riley R."/>
            <person name="Barry K."/>
            <person name="Henrissat B."/>
            <person name="Grigoriev I.V."/>
            <person name="Herr J.R."/>
            <person name="Aime M.C."/>
        </authorList>
    </citation>
    <scope>NUCLEOTIDE SEQUENCE</scope>
    <source>
        <strain evidence="2">MCA 3950</strain>
    </source>
</reference>
<protein>
    <submittedName>
        <fullName evidence="2">Uncharacterized protein</fullName>
    </submittedName>
</protein>
<proteinExistence type="predicted"/>
<dbReference type="Proteomes" id="UP000812287">
    <property type="component" value="Unassembled WGS sequence"/>
</dbReference>
<dbReference type="RefSeq" id="XP_043042478.1">
    <property type="nucleotide sequence ID" value="XM_043185615.1"/>
</dbReference>
<evidence type="ECO:0000256" key="1">
    <source>
        <dbReference type="SAM" id="Phobius"/>
    </source>
</evidence>
<gene>
    <name evidence="2" type="ORF">BT62DRAFT_928981</name>
</gene>
<keyword evidence="3" id="KW-1185">Reference proteome</keyword>
<organism evidence="2 3">
    <name type="scientific">Guyanagaster necrorhizus</name>
    <dbReference type="NCBI Taxonomy" id="856835"/>
    <lineage>
        <taxon>Eukaryota</taxon>
        <taxon>Fungi</taxon>
        <taxon>Dikarya</taxon>
        <taxon>Basidiomycota</taxon>
        <taxon>Agaricomycotina</taxon>
        <taxon>Agaricomycetes</taxon>
        <taxon>Agaricomycetidae</taxon>
        <taxon>Agaricales</taxon>
        <taxon>Marasmiineae</taxon>
        <taxon>Physalacriaceae</taxon>
        <taxon>Guyanagaster</taxon>
    </lineage>
</organism>
<name>A0A9P7VXD2_9AGAR</name>
<keyword evidence="1" id="KW-0812">Transmembrane</keyword>
<keyword evidence="1" id="KW-1133">Transmembrane helix</keyword>
<keyword evidence="1" id="KW-0472">Membrane</keyword>
<evidence type="ECO:0000313" key="3">
    <source>
        <dbReference type="Proteomes" id="UP000812287"/>
    </source>
</evidence>
<comment type="caution">
    <text evidence="2">The sequence shown here is derived from an EMBL/GenBank/DDBJ whole genome shotgun (WGS) entry which is preliminary data.</text>
</comment>
<dbReference type="AlphaFoldDB" id="A0A9P7VXD2"/>
<sequence>MPQSASLWSKVLQVVISHQAVWFGSISPQRDLALLMLAKVHLTMYGSLCGGLLGTKRRY</sequence>
<dbReference type="GeneID" id="66107912"/>